<evidence type="ECO:0000256" key="1">
    <source>
        <dbReference type="SAM" id="MobiDB-lite"/>
    </source>
</evidence>
<dbReference type="Pfam" id="PF08590">
    <property type="entry name" value="DUF1771"/>
    <property type="match status" value="1"/>
</dbReference>
<dbReference type="Proteomes" id="UP000634136">
    <property type="component" value="Unassembled WGS sequence"/>
</dbReference>
<gene>
    <name evidence="3" type="ORF">G2W53_020889</name>
</gene>
<dbReference type="OrthoDB" id="1928104at2759"/>
<organism evidence="3 4">
    <name type="scientific">Senna tora</name>
    <dbReference type="NCBI Taxonomy" id="362788"/>
    <lineage>
        <taxon>Eukaryota</taxon>
        <taxon>Viridiplantae</taxon>
        <taxon>Streptophyta</taxon>
        <taxon>Embryophyta</taxon>
        <taxon>Tracheophyta</taxon>
        <taxon>Spermatophyta</taxon>
        <taxon>Magnoliopsida</taxon>
        <taxon>eudicotyledons</taxon>
        <taxon>Gunneridae</taxon>
        <taxon>Pentapetalae</taxon>
        <taxon>rosids</taxon>
        <taxon>fabids</taxon>
        <taxon>Fabales</taxon>
        <taxon>Fabaceae</taxon>
        <taxon>Caesalpinioideae</taxon>
        <taxon>Cassia clade</taxon>
        <taxon>Senna</taxon>
    </lineage>
</organism>
<dbReference type="EMBL" id="JAAIUW010000007">
    <property type="protein sequence ID" value="KAF7822745.1"/>
    <property type="molecule type" value="Genomic_DNA"/>
</dbReference>
<feature type="domain" description="DUF1771" evidence="2">
    <location>
        <begin position="325"/>
        <end position="390"/>
    </location>
</feature>
<dbReference type="InterPro" id="IPR013899">
    <property type="entry name" value="DUF1771"/>
</dbReference>
<evidence type="ECO:0000313" key="4">
    <source>
        <dbReference type="Proteomes" id="UP000634136"/>
    </source>
</evidence>
<dbReference type="AlphaFoldDB" id="A0A834TKX8"/>
<dbReference type="PANTHER" id="PTHR47872">
    <property type="entry name" value="NUCLEAR RNA EXPORT FACTOR SDE5-RELATED"/>
    <property type="match status" value="1"/>
</dbReference>
<reference evidence="3" key="1">
    <citation type="submission" date="2020-09" db="EMBL/GenBank/DDBJ databases">
        <title>Genome-Enabled Discovery of Anthraquinone Biosynthesis in Senna tora.</title>
        <authorList>
            <person name="Kang S.-H."/>
            <person name="Pandey R.P."/>
            <person name="Lee C.-M."/>
            <person name="Sim J.-S."/>
            <person name="Jeong J.-T."/>
            <person name="Choi B.-S."/>
            <person name="Jung M."/>
            <person name="Ginzburg D."/>
            <person name="Zhao K."/>
            <person name="Won S.Y."/>
            <person name="Oh T.-J."/>
            <person name="Yu Y."/>
            <person name="Kim N.-H."/>
            <person name="Lee O.R."/>
            <person name="Lee T.-H."/>
            <person name="Bashyal P."/>
            <person name="Kim T.-S."/>
            <person name="Lee W.-H."/>
            <person name="Kawkins C."/>
            <person name="Kim C.-K."/>
            <person name="Kim J.S."/>
            <person name="Ahn B.O."/>
            <person name="Rhee S.Y."/>
            <person name="Sohng J.K."/>
        </authorList>
    </citation>
    <scope>NUCLEOTIDE SEQUENCE</scope>
    <source>
        <tissue evidence="3">Leaf</tissue>
    </source>
</reference>
<dbReference type="Pfam" id="PF24767">
    <property type="entry name" value="UBA_At5g58720"/>
    <property type="match status" value="1"/>
</dbReference>
<feature type="compositionally biased region" description="Polar residues" evidence="1">
    <location>
        <begin position="232"/>
        <end position="247"/>
    </location>
</feature>
<dbReference type="PANTHER" id="PTHR47872:SF1">
    <property type="entry name" value="NUCLEAR RNA EXPORT FACTOR SDE5-RELATED"/>
    <property type="match status" value="1"/>
</dbReference>
<protein>
    <submittedName>
        <fullName evidence="3">Putative nuclear RNA export factor SDE5 isoform X4</fullName>
    </submittedName>
</protein>
<keyword evidence="4" id="KW-1185">Reference proteome</keyword>
<evidence type="ECO:0000259" key="2">
    <source>
        <dbReference type="SMART" id="SM01162"/>
    </source>
</evidence>
<name>A0A834TKX8_9FABA</name>
<accession>A0A834TKX8</accession>
<proteinExistence type="predicted"/>
<comment type="caution">
    <text evidence="3">The sequence shown here is derived from an EMBL/GenBank/DDBJ whole genome shotgun (WGS) entry which is preliminary data.</text>
</comment>
<feature type="region of interest" description="Disordered" evidence="1">
    <location>
        <begin position="226"/>
        <end position="253"/>
    </location>
</feature>
<evidence type="ECO:0000313" key="3">
    <source>
        <dbReference type="EMBL" id="KAF7822745.1"/>
    </source>
</evidence>
<dbReference type="InterPro" id="IPR056254">
    <property type="entry name" value="At5g58720/SDE5-like_UBA-like"/>
</dbReference>
<sequence>MQANSDIQESDLNVLLDMFGSAFSLEDIASAYSQARRNVNLTAEILCASHETVVDLASSSSNDKLKGGTVVKPADLSSAYKSPKCFIEQSESRAGKSKVRPASLGTVSGIVGRDYIQPKTLTKRYPEVNKPLKLDANELPASEIWCEKPSPSDTVAKGTISDDVVNFLFKMLGDGFQLDKTKIHEILGHCGYDVQKTMEKLLDMSASTLDKCEDVLDLTGKNSKDQYPDVDSASSKEAGTIVCNSTDSPKRDGDRVNLQKEVLTTLFSFPQRYEKIPKPVRPVRASPYGKPVVEPPEDTMKDRQIAVVEPQVIKEEHDDIKDENSYDVLRQAVREYWTTMKVYYKAAIEAFLKGDYARADKFLEQGNFFDRRAREEDEKSAQKLLETKVDDNDMPLDLHENDPESALKLLRLHLTSLSGIPSIKYLRVKVGTRDKDPKGARKKRIIKQLKKDSINWTEEDDGGTLRLQVDVIDPKSLSFYKNK</sequence>
<dbReference type="SMART" id="SM01162">
    <property type="entry name" value="DUF1771"/>
    <property type="match status" value="1"/>
</dbReference>